<keyword evidence="2" id="KW-1185">Reference proteome</keyword>
<sequence length="84" mass="9158">MTEEWATIPSLVVFDTEFSMIIISPELNTSPWSPPSSLPPSPAFPSKVSPISAGFLATHLPLPINLCHVLAKRLTISFLNVWVA</sequence>
<accession>A0ACC2T317</accession>
<comment type="caution">
    <text evidence="1">The sequence shown here is derived from an EMBL/GenBank/DDBJ whole genome shotgun (WGS) entry which is preliminary data.</text>
</comment>
<protein>
    <submittedName>
        <fullName evidence="1">Uncharacterized protein</fullName>
    </submittedName>
</protein>
<name>A0ACC2T317_9FUNG</name>
<evidence type="ECO:0000313" key="2">
    <source>
        <dbReference type="Proteomes" id="UP001165960"/>
    </source>
</evidence>
<proteinExistence type="predicted"/>
<dbReference type="EMBL" id="QTSX02003675">
    <property type="protein sequence ID" value="KAJ9068924.1"/>
    <property type="molecule type" value="Genomic_DNA"/>
</dbReference>
<gene>
    <name evidence="1" type="ORF">DSO57_1023680</name>
</gene>
<evidence type="ECO:0000313" key="1">
    <source>
        <dbReference type="EMBL" id="KAJ9068924.1"/>
    </source>
</evidence>
<reference evidence="1" key="1">
    <citation type="submission" date="2022-04" db="EMBL/GenBank/DDBJ databases">
        <title>Genome of the entomopathogenic fungus Entomophthora muscae.</title>
        <authorList>
            <person name="Elya C."/>
            <person name="Lovett B.R."/>
            <person name="Lee E."/>
            <person name="Macias A.M."/>
            <person name="Hajek A.E."/>
            <person name="De Bivort B.L."/>
            <person name="Kasson M.T."/>
            <person name="De Fine Licht H.H."/>
            <person name="Stajich J.E."/>
        </authorList>
    </citation>
    <scope>NUCLEOTIDE SEQUENCE</scope>
    <source>
        <strain evidence="1">Berkeley</strain>
    </source>
</reference>
<organism evidence="1 2">
    <name type="scientific">Entomophthora muscae</name>
    <dbReference type="NCBI Taxonomy" id="34485"/>
    <lineage>
        <taxon>Eukaryota</taxon>
        <taxon>Fungi</taxon>
        <taxon>Fungi incertae sedis</taxon>
        <taxon>Zoopagomycota</taxon>
        <taxon>Entomophthoromycotina</taxon>
        <taxon>Entomophthoromycetes</taxon>
        <taxon>Entomophthorales</taxon>
        <taxon>Entomophthoraceae</taxon>
        <taxon>Entomophthora</taxon>
    </lineage>
</organism>
<dbReference type="Proteomes" id="UP001165960">
    <property type="component" value="Unassembled WGS sequence"/>
</dbReference>